<protein>
    <submittedName>
        <fullName evidence="2">Uncharacterized protein</fullName>
    </submittedName>
</protein>
<name>M3E4J3_9ACTN</name>
<feature type="compositionally biased region" description="Basic and acidic residues" evidence="1">
    <location>
        <begin position="1"/>
        <end position="17"/>
    </location>
</feature>
<gene>
    <name evidence="2" type="ORF">SBD_8120</name>
</gene>
<feature type="region of interest" description="Disordered" evidence="1">
    <location>
        <begin position="1"/>
        <end position="39"/>
    </location>
</feature>
<feature type="compositionally biased region" description="Basic and acidic residues" evidence="1">
    <location>
        <begin position="24"/>
        <end position="39"/>
    </location>
</feature>
<proteinExistence type="predicted"/>
<accession>M3E4J3</accession>
<dbReference type="EMBL" id="KB405098">
    <property type="protein sequence ID" value="EMF50556.1"/>
    <property type="molecule type" value="Genomic_DNA"/>
</dbReference>
<sequence length="39" mass="4520">MEARALEPKEAHGDSAQRHRTATRKTDEKTDERTTPWDP</sequence>
<dbReference type="AlphaFoldDB" id="M3E4J3"/>
<evidence type="ECO:0000313" key="3">
    <source>
        <dbReference type="Proteomes" id="UP000030760"/>
    </source>
</evidence>
<dbReference type="Proteomes" id="UP000030760">
    <property type="component" value="Unassembled WGS sequence"/>
</dbReference>
<organism evidence="2 3">
    <name type="scientific">Streptomyces bottropensis ATCC 25435</name>
    <dbReference type="NCBI Taxonomy" id="1054862"/>
    <lineage>
        <taxon>Bacteria</taxon>
        <taxon>Bacillati</taxon>
        <taxon>Actinomycetota</taxon>
        <taxon>Actinomycetes</taxon>
        <taxon>Kitasatosporales</taxon>
        <taxon>Streptomycetaceae</taxon>
        <taxon>Streptomyces</taxon>
    </lineage>
</organism>
<evidence type="ECO:0000256" key="1">
    <source>
        <dbReference type="SAM" id="MobiDB-lite"/>
    </source>
</evidence>
<reference evidence="3" key="1">
    <citation type="journal article" date="2013" name="Genome Announc.">
        <title>Draft Genome Sequence of Streptomyces bottropensis ATCC 25435, a Bottromycin-Producing Actinomycete.</title>
        <authorList>
            <person name="Zhang H."/>
            <person name="Zhou W."/>
            <person name="Zhuang Y."/>
            <person name="Liang X."/>
            <person name="Liu T."/>
        </authorList>
    </citation>
    <scope>NUCLEOTIDE SEQUENCE [LARGE SCALE GENOMIC DNA]</scope>
    <source>
        <strain evidence="3">ATCC 25435</strain>
    </source>
</reference>
<evidence type="ECO:0000313" key="2">
    <source>
        <dbReference type="EMBL" id="EMF50556.1"/>
    </source>
</evidence>